<keyword evidence="12" id="KW-1185">Reference proteome</keyword>
<evidence type="ECO:0000256" key="2">
    <source>
        <dbReference type="ARBA" id="ARBA00022603"/>
    </source>
</evidence>
<protein>
    <submittedName>
        <fullName evidence="11">tRNA U-34 5-methylaminomethyl-2-thiouridine biosynthesis protein MnmC</fullName>
    </submittedName>
</protein>
<gene>
    <name evidence="11" type="ORF">DFR26_2024</name>
</gene>
<evidence type="ECO:0000256" key="9">
    <source>
        <dbReference type="ARBA" id="ARBA00023268"/>
    </source>
</evidence>
<name>A0A3E0H1I8_9GAMM</name>
<dbReference type="AlphaFoldDB" id="A0A3E0H1I8"/>
<dbReference type="SUPFAM" id="SSF51905">
    <property type="entry name" value="FAD/NAD(P)-binding domain"/>
    <property type="match status" value="1"/>
</dbReference>
<dbReference type="Gene3D" id="3.30.9.10">
    <property type="entry name" value="D-Amino Acid Oxidase, subunit A, domain 2"/>
    <property type="match status" value="1"/>
</dbReference>
<accession>A0A3E0H1I8</accession>
<dbReference type="InterPro" id="IPR017610">
    <property type="entry name" value="tRNA_S-uridine_synth_MnmC_C"/>
</dbReference>
<organism evidence="11 12">
    <name type="scientific">Paraperlucidibaca baekdonensis</name>
    <dbReference type="NCBI Taxonomy" id="748120"/>
    <lineage>
        <taxon>Bacteria</taxon>
        <taxon>Pseudomonadati</taxon>
        <taxon>Pseudomonadota</taxon>
        <taxon>Gammaproteobacteria</taxon>
        <taxon>Moraxellales</taxon>
        <taxon>Moraxellaceae</taxon>
        <taxon>Paraperlucidibaca</taxon>
    </lineage>
</organism>
<dbReference type="RefSeq" id="WP_116208827.1">
    <property type="nucleotide sequence ID" value="NZ_QUNR01000004.1"/>
</dbReference>
<feature type="domain" description="FAD dependent oxidoreductase" evidence="10">
    <location>
        <begin position="4"/>
        <end position="355"/>
    </location>
</feature>
<evidence type="ECO:0000313" key="11">
    <source>
        <dbReference type="EMBL" id="REH36884.1"/>
    </source>
</evidence>
<dbReference type="EMBL" id="QUNR01000004">
    <property type="protein sequence ID" value="REH36884.1"/>
    <property type="molecule type" value="Genomic_DNA"/>
</dbReference>
<keyword evidence="9" id="KW-0511">Multifunctional enzyme</keyword>
<dbReference type="GO" id="GO:0016645">
    <property type="term" value="F:oxidoreductase activity, acting on the CH-NH group of donors"/>
    <property type="evidence" value="ECO:0007669"/>
    <property type="project" value="InterPro"/>
</dbReference>
<keyword evidence="3" id="KW-0285">Flavoprotein</keyword>
<keyword evidence="1" id="KW-0963">Cytoplasm</keyword>
<evidence type="ECO:0000259" key="10">
    <source>
        <dbReference type="Pfam" id="PF01266"/>
    </source>
</evidence>
<dbReference type="GO" id="GO:0008168">
    <property type="term" value="F:methyltransferase activity"/>
    <property type="evidence" value="ECO:0007669"/>
    <property type="project" value="UniProtKB-KW"/>
</dbReference>
<evidence type="ECO:0000313" key="12">
    <source>
        <dbReference type="Proteomes" id="UP000256774"/>
    </source>
</evidence>
<evidence type="ECO:0000256" key="6">
    <source>
        <dbReference type="ARBA" id="ARBA00022694"/>
    </source>
</evidence>
<dbReference type="GO" id="GO:0008033">
    <property type="term" value="P:tRNA processing"/>
    <property type="evidence" value="ECO:0007669"/>
    <property type="project" value="UniProtKB-KW"/>
</dbReference>
<keyword evidence="8" id="KW-0560">Oxidoreductase</keyword>
<proteinExistence type="predicted"/>
<keyword evidence="4" id="KW-0808">Transferase</keyword>
<evidence type="ECO:0000256" key="5">
    <source>
        <dbReference type="ARBA" id="ARBA00022691"/>
    </source>
</evidence>
<dbReference type="Proteomes" id="UP000256774">
    <property type="component" value="Unassembled WGS sequence"/>
</dbReference>
<evidence type="ECO:0000256" key="1">
    <source>
        <dbReference type="ARBA" id="ARBA00022490"/>
    </source>
</evidence>
<evidence type="ECO:0000256" key="3">
    <source>
        <dbReference type="ARBA" id="ARBA00022630"/>
    </source>
</evidence>
<dbReference type="OrthoDB" id="9786494at2"/>
<evidence type="ECO:0000256" key="4">
    <source>
        <dbReference type="ARBA" id="ARBA00022679"/>
    </source>
</evidence>
<dbReference type="PANTHER" id="PTHR13847">
    <property type="entry name" value="SARCOSINE DEHYDROGENASE-RELATED"/>
    <property type="match status" value="1"/>
</dbReference>
<reference evidence="11 12" key="1">
    <citation type="submission" date="2018-08" db="EMBL/GenBank/DDBJ databases">
        <title>Genomic Encyclopedia of Type Strains, Phase IV (KMG-IV): sequencing the most valuable type-strain genomes for metagenomic binning, comparative biology and taxonomic classification.</title>
        <authorList>
            <person name="Goeker M."/>
        </authorList>
    </citation>
    <scope>NUCLEOTIDE SEQUENCE [LARGE SCALE GENOMIC DNA]</scope>
    <source>
        <strain evidence="11 12">DSM 26022</strain>
    </source>
</reference>
<keyword evidence="5" id="KW-0949">S-adenosyl-L-methionine</keyword>
<sequence>MHEHVVVVGAGIAGATCAWTLAQRGYRVTVLDAGSEPGLGGSGNALAIVYPKLVDAELTPQHLQSMAYLHALERLKAPDLAEHFRATGVLWLDQPRSLRDVDAHHPWWQQHVWRLSAEEASACAGVPLMQSALWLPAAGVIRTHGLLRSLLAPEAIRCVFNARVQAATAQDSHWQVSTTQGNFRADALVLAYAGEAPLSLSEGLPLRPVRGQISQFPANLALRTTLCYGGYLTPAEHGYHCIGATFSPQDRGTDIRPEDNAYNAQALAQVAPQLAAKLPPLSQWRARASLRWQTPDFSPMAGRHDPSLRDALRAHTPRRHRPQLPPSKTPPLFVSLGHGAKGYTQAWVAADVIVDALSGQASRWPEALTQQLDPERFIWREWQRGRLWTPRRARA</sequence>
<dbReference type="SUPFAM" id="SSF54373">
    <property type="entry name" value="FAD-linked reductases, C-terminal domain"/>
    <property type="match status" value="1"/>
</dbReference>
<comment type="caution">
    <text evidence="11">The sequence shown here is derived from an EMBL/GenBank/DDBJ whole genome shotgun (WGS) entry which is preliminary data.</text>
</comment>
<keyword evidence="7" id="KW-0274">FAD</keyword>
<dbReference type="GO" id="GO:0005737">
    <property type="term" value="C:cytoplasm"/>
    <property type="evidence" value="ECO:0007669"/>
    <property type="project" value="TreeGrafter"/>
</dbReference>
<dbReference type="InterPro" id="IPR006076">
    <property type="entry name" value="FAD-dep_OxRdtase"/>
</dbReference>
<evidence type="ECO:0000256" key="7">
    <source>
        <dbReference type="ARBA" id="ARBA00022827"/>
    </source>
</evidence>
<dbReference type="Pfam" id="PF01266">
    <property type="entry name" value="DAO"/>
    <property type="match status" value="1"/>
</dbReference>
<dbReference type="GO" id="GO:0032259">
    <property type="term" value="P:methylation"/>
    <property type="evidence" value="ECO:0007669"/>
    <property type="project" value="UniProtKB-KW"/>
</dbReference>
<keyword evidence="2" id="KW-0489">Methyltransferase</keyword>
<dbReference type="NCBIfam" id="TIGR03197">
    <property type="entry name" value="MnmC_Cterm"/>
    <property type="match status" value="1"/>
</dbReference>
<dbReference type="InterPro" id="IPR036188">
    <property type="entry name" value="FAD/NAD-bd_sf"/>
</dbReference>
<evidence type="ECO:0000256" key="8">
    <source>
        <dbReference type="ARBA" id="ARBA00023002"/>
    </source>
</evidence>
<dbReference type="Gene3D" id="3.50.50.60">
    <property type="entry name" value="FAD/NAD(P)-binding domain"/>
    <property type="match status" value="1"/>
</dbReference>
<keyword evidence="6" id="KW-0819">tRNA processing</keyword>
<dbReference type="PANTHER" id="PTHR13847:SF283">
    <property type="entry name" value="TRNA 5-METHYLAMINOMETHYL-2-THIOURIDINE BIOSYNTHESIS BIFUNCTIONAL PROTEIN MNMC"/>
    <property type="match status" value="1"/>
</dbReference>